<accession>A0ABU5RWD3</accession>
<dbReference type="RefSeq" id="WP_323306066.1">
    <property type="nucleotide sequence ID" value="NZ_JAYGHX010000008.1"/>
</dbReference>
<sequence>MSRPAPPVPLSPQEGWLSDGRQVLRFRPTRWERQVQRLEITTGELLPDQEIPLLKSRRELSRAEALKLWAEKRKAGWRPCSPQW</sequence>
<proteinExistence type="predicted"/>
<dbReference type="Pfam" id="PF07864">
    <property type="entry name" value="DUF1651"/>
    <property type="match status" value="1"/>
</dbReference>
<dbReference type="EMBL" id="JAYGHX010000008">
    <property type="protein sequence ID" value="MEA5392099.1"/>
    <property type="molecule type" value="Genomic_DNA"/>
</dbReference>
<name>A0ABU5RWD3_9CYAN</name>
<protein>
    <submittedName>
        <fullName evidence="1">DUF1651 domain-containing protein</fullName>
    </submittedName>
</protein>
<reference evidence="1 2" key="1">
    <citation type="submission" date="2023-12" db="EMBL/GenBank/DDBJ databases">
        <title>Baltic Sea Cyanobacteria.</title>
        <authorList>
            <person name="Delbaje E."/>
            <person name="Fewer D.P."/>
            <person name="Shishido T.K."/>
        </authorList>
    </citation>
    <scope>NUCLEOTIDE SEQUENCE [LARGE SCALE GENOMIC DNA]</scope>
    <source>
        <strain evidence="1 2">UHCC 0139</strain>
    </source>
</reference>
<organism evidence="1 2">
    <name type="scientific">Cyanobium gracile UHCC 0139</name>
    <dbReference type="NCBI Taxonomy" id="3110308"/>
    <lineage>
        <taxon>Bacteria</taxon>
        <taxon>Bacillati</taxon>
        <taxon>Cyanobacteriota</taxon>
        <taxon>Cyanophyceae</taxon>
        <taxon>Synechococcales</taxon>
        <taxon>Prochlorococcaceae</taxon>
        <taxon>Cyanobium</taxon>
    </lineage>
</organism>
<keyword evidence="2" id="KW-1185">Reference proteome</keyword>
<evidence type="ECO:0000313" key="2">
    <source>
        <dbReference type="Proteomes" id="UP001304461"/>
    </source>
</evidence>
<evidence type="ECO:0000313" key="1">
    <source>
        <dbReference type="EMBL" id="MEA5392099.1"/>
    </source>
</evidence>
<dbReference type="InterPro" id="IPR012447">
    <property type="entry name" value="DUF1651"/>
</dbReference>
<dbReference type="Proteomes" id="UP001304461">
    <property type="component" value="Unassembled WGS sequence"/>
</dbReference>
<comment type="caution">
    <text evidence="1">The sequence shown here is derived from an EMBL/GenBank/DDBJ whole genome shotgun (WGS) entry which is preliminary data.</text>
</comment>
<gene>
    <name evidence="1" type="ORF">VB738_12605</name>
</gene>